<dbReference type="GO" id="GO:0005886">
    <property type="term" value="C:plasma membrane"/>
    <property type="evidence" value="ECO:0007669"/>
    <property type="project" value="UniProtKB-SubCell"/>
</dbReference>
<evidence type="ECO:0000256" key="20">
    <source>
        <dbReference type="PROSITE-ProRule" id="PRU10141"/>
    </source>
</evidence>
<proteinExistence type="inferred from homology"/>
<evidence type="ECO:0000256" key="12">
    <source>
        <dbReference type="ARBA" id="ARBA00022777"/>
    </source>
</evidence>
<evidence type="ECO:0000256" key="21">
    <source>
        <dbReference type="RuleBase" id="RU000304"/>
    </source>
</evidence>
<dbReference type="InterPro" id="IPR011009">
    <property type="entry name" value="Kinase-like_dom_sf"/>
</dbReference>
<evidence type="ECO:0000256" key="10">
    <source>
        <dbReference type="ARBA" id="ARBA00022737"/>
    </source>
</evidence>
<keyword evidence="16" id="KW-0675">Receptor</keyword>
<evidence type="ECO:0000256" key="2">
    <source>
        <dbReference type="ARBA" id="ARBA00012513"/>
    </source>
</evidence>
<dbReference type="Gene3D" id="3.30.200.20">
    <property type="entry name" value="Phosphorylase Kinase, domain 1"/>
    <property type="match status" value="1"/>
</dbReference>
<reference evidence="24" key="1">
    <citation type="journal article" date="2024" name="IScience">
        <title>Strigolactones Initiate the Formation of Haustorium-like Structures in Castilleja.</title>
        <authorList>
            <person name="Buerger M."/>
            <person name="Peterson D."/>
            <person name="Chory J."/>
        </authorList>
    </citation>
    <scope>NUCLEOTIDE SEQUENCE [LARGE SCALE GENOMIC DNA]</scope>
</reference>
<dbReference type="PROSITE" id="PS00108">
    <property type="entry name" value="PROTEIN_KINASE_ST"/>
    <property type="match status" value="1"/>
</dbReference>
<comment type="subcellular location">
    <subcellularLocation>
        <location evidence="1">Cell membrane</location>
        <topology evidence="1">Single-pass membrane protein</topology>
    </subcellularLocation>
</comment>
<evidence type="ECO:0000256" key="5">
    <source>
        <dbReference type="ARBA" id="ARBA00022553"/>
    </source>
</evidence>
<dbReference type="EC" id="2.7.11.1" evidence="2"/>
<comment type="similarity">
    <text evidence="21">Belongs to the protein kinase superfamily.</text>
</comment>
<evidence type="ECO:0000256" key="13">
    <source>
        <dbReference type="ARBA" id="ARBA00022840"/>
    </source>
</evidence>
<dbReference type="Proteomes" id="UP001632038">
    <property type="component" value="Unassembled WGS sequence"/>
</dbReference>
<dbReference type="Pfam" id="PF07714">
    <property type="entry name" value="PK_Tyr_Ser-Thr"/>
    <property type="match status" value="1"/>
</dbReference>
<dbReference type="PROSITE" id="PS50011">
    <property type="entry name" value="PROTEIN_KINASE_DOM"/>
    <property type="match status" value="1"/>
</dbReference>
<evidence type="ECO:0000256" key="15">
    <source>
        <dbReference type="ARBA" id="ARBA00023136"/>
    </source>
</evidence>
<dbReference type="PANTHER" id="PTHR48055:SF61">
    <property type="entry name" value="LEUCINE RICH REPEAT CONTAINING PROTEIN"/>
    <property type="match status" value="1"/>
</dbReference>
<evidence type="ECO:0000256" key="7">
    <source>
        <dbReference type="ARBA" id="ARBA00022679"/>
    </source>
</evidence>
<keyword evidence="7" id="KW-0808">Transferase</keyword>
<evidence type="ECO:0000259" key="22">
    <source>
        <dbReference type="PROSITE" id="PS50011"/>
    </source>
</evidence>
<evidence type="ECO:0000256" key="4">
    <source>
        <dbReference type="ARBA" id="ARBA00022527"/>
    </source>
</evidence>
<organism evidence="23 24">
    <name type="scientific">Castilleja foliolosa</name>
    <dbReference type="NCBI Taxonomy" id="1961234"/>
    <lineage>
        <taxon>Eukaryota</taxon>
        <taxon>Viridiplantae</taxon>
        <taxon>Streptophyta</taxon>
        <taxon>Embryophyta</taxon>
        <taxon>Tracheophyta</taxon>
        <taxon>Spermatophyta</taxon>
        <taxon>Magnoliopsida</taxon>
        <taxon>eudicotyledons</taxon>
        <taxon>Gunneridae</taxon>
        <taxon>Pentapetalae</taxon>
        <taxon>asterids</taxon>
        <taxon>lamiids</taxon>
        <taxon>Lamiales</taxon>
        <taxon>Orobanchaceae</taxon>
        <taxon>Pedicularideae</taxon>
        <taxon>Castillejinae</taxon>
        <taxon>Castilleja</taxon>
    </lineage>
</organism>
<dbReference type="Gene3D" id="1.10.510.10">
    <property type="entry name" value="Transferase(Phosphotransferase) domain 1"/>
    <property type="match status" value="1"/>
</dbReference>
<keyword evidence="4 21" id="KW-0723">Serine/threonine-protein kinase</keyword>
<keyword evidence="3" id="KW-1003">Cell membrane</keyword>
<evidence type="ECO:0000256" key="3">
    <source>
        <dbReference type="ARBA" id="ARBA00022475"/>
    </source>
</evidence>
<keyword evidence="6" id="KW-0433">Leucine-rich repeat</keyword>
<dbReference type="InterPro" id="IPR017441">
    <property type="entry name" value="Protein_kinase_ATP_BS"/>
</dbReference>
<evidence type="ECO:0000256" key="8">
    <source>
        <dbReference type="ARBA" id="ARBA00022692"/>
    </source>
</evidence>
<feature type="binding site" evidence="20">
    <location>
        <position position="58"/>
    </location>
    <ligand>
        <name>ATP</name>
        <dbReference type="ChEBI" id="CHEBI:30616"/>
    </ligand>
</feature>
<dbReference type="AlphaFoldDB" id="A0ABD3DMH3"/>
<dbReference type="SMART" id="SM00220">
    <property type="entry name" value="S_TKc"/>
    <property type="match status" value="1"/>
</dbReference>
<comment type="caution">
    <text evidence="23">The sequence shown here is derived from an EMBL/GenBank/DDBJ whole genome shotgun (WGS) entry which is preliminary data.</text>
</comment>
<evidence type="ECO:0000256" key="14">
    <source>
        <dbReference type="ARBA" id="ARBA00022989"/>
    </source>
</evidence>
<keyword evidence="13 20" id="KW-0067">ATP-binding</keyword>
<evidence type="ECO:0000256" key="16">
    <source>
        <dbReference type="ARBA" id="ARBA00023170"/>
    </source>
</evidence>
<keyword evidence="10" id="KW-0677">Repeat</keyword>
<evidence type="ECO:0000256" key="19">
    <source>
        <dbReference type="ARBA" id="ARBA00048679"/>
    </source>
</evidence>
<evidence type="ECO:0000256" key="9">
    <source>
        <dbReference type="ARBA" id="ARBA00022729"/>
    </source>
</evidence>
<sequence length="346" mass="38344">MLPKSSSRSFTNFYTKVSYKELLNATNGFSSQNIIGRGSFGTVYRGTLGSDRTLVAVKVFNPGREGSVKSFMSECRALKNIRHYNLVKVITACSSSDFQGNDFKALVYQFMPNGSLDKWLHPGEEGDVLRMCNMSIVKRIDIAMDVASALHYLHHECQTPMVHCDLKPQNVLLDGDMMARVGDFGLARLVPRFDEQLSSTGIKGTIGYAAPEHGMGAQMSILGDVYSFGILLLEMFTGKRPTDDLFTENSSLHSFVKTAVPDRVIEILDNSALSQEVTGNAVTWEEGWSCLSNKQRSCLVHVLQIGVTCSSVSPNDRMSMRQVCRELATIRDTFIDAQKQDKSSHP</sequence>
<dbReference type="PROSITE" id="PS00107">
    <property type="entry name" value="PROTEIN_KINASE_ATP"/>
    <property type="match status" value="1"/>
</dbReference>
<comment type="catalytic activity">
    <reaction evidence="18">
        <text>L-threonyl-[protein] + ATP = O-phospho-L-threonyl-[protein] + ADP + H(+)</text>
        <dbReference type="Rhea" id="RHEA:46608"/>
        <dbReference type="Rhea" id="RHEA-COMP:11060"/>
        <dbReference type="Rhea" id="RHEA-COMP:11605"/>
        <dbReference type="ChEBI" id="CHEBI:15378"/>
        <dbReference type="ChEBI" id="CHEBI:30013"/>
        <dbReference type="ChEBI" id="CHEBI:30616"/>
        <dbReference type="ChEBI" id="CHEBI:61977"/>
        <dbReference type="ChEBI" id="CHEBI:456216"/>
        <dbReference type="EC" id="2.7.11.1"/>
    </reaction>
</comment>
<keyword evidence="5" id="KW-0597">Phosphoprotein</keyword>
<evidence type="ECO:0000256" key="18">
    <source>
        <dbReference type="ARBA" id="ARBA00047899"/>
    </source>
</evidence>
<dbReference type="InterPro" id="IPR000719">
    <property type="entry name" value="Prot_kinase_dom"/>
</dbReference>
<keyword evidence="9" id="KW-0732">Signal</keyword>
<dbReference type="InterPro" id="IPR001245">
    <property type="entry name" value="Ser-Thr/Tyr_kinase_cat_dom"/>
</dbReference>
<keyword evidence="14" id="KW-1133">Transmembrane helix</keyword>
<gene>
    <name evidence="23" type="ORF">CASFOL_013074</name>
</gene>
<comment type="catalytic activity">
    <reaction evidence="19">
        <text>L-seryl-[protein] + ATP = O-phospho-L-seryl-[protein] + ADP + H(+)</text>
        <dbReference type="Rhea" id="RHEA:17989"/>
        <dbReference type="Rhea" id="RHEA-COMP:9863"/>
        <dbReference type="Rhea" id="RHEA-COMP:11604"/>
        <dbReference type="ChEBI" id="CHEBI:15378"/>
        <dbReference type="ChEBI" id="CHEBI:29999"/>
        <dbReference type="ChEBI" id="CHEBI:30616"/>
        <dbReference type="ChEBI" id="CHEBI:83421"/>
        <dbReference type="ChEBI" id="CHEBI:456216"/>
        <dbReference type="EC" id="2.7.11.1"/>
    </reaction>
</comment>
<dbReference type="EMBL" id="JAVIJP010000016">
    <property type="protein sequence ID" value="KAL3642259.1"/>
    <property type="molecule type" value="Genomic_DNA"/>
</dbReference>
<dbReference type="GO" id="GO:0004674">
    <property type="term" value="F:protein serine/threonine kinase activity"/>
    <property type="evidence" value="ECO:0007669"/>
    <property type="project" value="UniProtKB-KW"/>
</dbReference>
<dbReference type="FunFam" id="3.30.200.20:FF:000432">
    <property type="entry name" value="LRR receptor-like serine/threonine-protein kinase EFR"/>
    <property type="match status" value="1"/>
</dbReference>
<evidence type="ECO:0000256" key="1">
    <source>
        <dbReference type="ARBA" id="ARBA00004162"/>
    </source>
</evidence>
<keyword evidence="8" id="KW-0812">Transmembrane</keyword>
<evidence type="ECO:0000256" key="17">
    <source>
        <dbReference type="ARBA" id="ARBA00023180"/>
    </source>
</evidence>
<dbReference type="SUPFAM" id="SSF56112">
    <property type="entry name" value="Protein kinase-like (PK-like)"/>
    <property type="match status" value="1"/>
</dbReference>
<protein>
    <recommendedName>
        <fullName evidence="2">non-specific serine/threonine protein kinase</fullName>
        <ecNumber evidence="2">2.7.11.1</ecNumber>
    </recommendedName>
</protein>
<keyword evidence="12" id="KW-0418">Kinase</keyword>
<feature type="domain" description="Protein kinase" evidence="22">
    <location>
        <begin position="29"/>
        <end position="335"/>
    </location>
</feature>
<dbReference type="InterPro" id="IPR051564">
    <property type="entry name" value="LRR_receptor-like_kinase"/>
</dbReference>
<keyword evidence="24" id="KW-1185">Reference proteome</keyword>
<dbReference type="PANTHER" id="PTHR48055">
    <property type="entry name" value="LEUCINE-RICH REPEAT RECEPTOR PROTEIN KINASE EMS1"/>
    <property type="match status" value="1"/>
</dbReference>
<keyword evidence="17" id="KW-0325">Glycoprotein</keyword>
<dbReference type="InterPro" id="IPR008271">
    <property type="entry name" value="Ser/Thr_kinase_AS"/>
</dbReference>
<accession>A0ABD3DMH3</accession>
<evidence type="ECO:0000256" key="6">
    <source>
        <dbReference type="ARBA" id="ARBA00022614"/>
    </source>
</evidence>
<evidence type="ECO:0000256" key="11">
    <source>
        <dbReference type="ARBA" id="ARBA00022741"/>
    </source>
</evidence>
<keyword evidence="15" id="KW-0472">Membrane</keyword>
<evidence type="ECO:0000313" key="23">
    <source>
        <dbReference type="EMBL" id="KAL3642259.1"/>
    </source>
</evidence>
<evidence type="ECO:0000313" key="24">
    <source>
        <dbReference type="Proteomes" id="UP001632038"/>
    </source>
</evidence>
<keyword evidence="11 20" id="KW-0547">Nucleotide-binding</keyword>
<name>A0ABD3DMH3_9LAMI</name>
<dbReference type="GO" id="GO:0005524">
    <property type="term" value="F:ATP binding"/>
    <property type="evidence" value="ECO:0007669"/>
    <property type="project" value="UniProtKB-UniRule"/>
</dbReference>
<dbReference type="FunFam" id="1.10.510.10:FF:000358">
    <property type="entry name" value="Putative leucine-rich repeat receptor-like serine/threonine-protein kinase"/>
    <property type="match status" value="1"/>
</dbReference>